<dbReference type="NCBIfam" id="TIGR00488">
    <property type="entry name" value="bis(5'-nucleosyl)-tetraphosphatase (symmetrical) YqeK"/>
    <property type="match status" value="1"/>
</dbReference>
<evidence type="ECO:0000256" key="5">
    <source>
        <dbReference type="ARBA" id="ARBA00023004"/>
    </source>
</evidence>
<comment type="catalytic activity">
    <reaction evidence="6">
        <text>P(1),P(4)-bis(5'-adenosyl) tetraphosphate + H2O = 2 ADP + 2 H(+)</text>
        <dbReference type="Rhea" id="RHEA:24252"/>
        <dbReference type="ChEBI" id="CHEBI:15377"/>
        <dbReference type="ChEBI" id="CHEBI:15378"/>
        <dbReference type="ChEBI" id="CHEBI:58141"/>
        <dbReference type="ChEBI" id="CHEBI:456216"/>
        <dbReference type="EC" id="3.6.1.41"/>
    </reaction>
</comment>
<name>A0A7D7MC33_PLAMR</name>
<dbReference type="InterPro" id="IPR003607">
    <property type="entry name" value="HD/PDEase_dom"/>
</dbReference>
<proteinExistence type="predicted"/>
<dbReference type="SMART" id="SM00471">
    <property type="entry name" value="HDc"/>
    <property type="match status" value="1"/>
</dbReference>
<dbReference type="GO" id="GO:0046872">
    <property type="term" value="F:metal ion binding"/>
    <property type="evidence" value="ECO:0007669"/>
    <property type="project" value="UniProtKB-KW"/>
</dbReference>
<evidence type="ECO:0000313" key="9">
    <source>
        <dbReference type="Proteomes" id="UP000514716"/>
    </source>
</evidence>
<reference evidence="8 9" key="1">
    <citation type="submission" date="2020-07" db="EMBL/GenBank/DDBJ databases">
        <title>Screening of a cold-adapted Planococcus bacterium producing protease in traditional shrimp paste and protease identification by genome sequencing.</title>
        <authorList>
            <person name="Gao R."/>
            <person name="Leng W."/>
            <person name="Chu Q."/>
            <person name="Wu X."/>
            <person name="Liu H."/>
            <person name="Li X."/>
        </authorList>
    </citation>
    <scope>NUCLEOTIDE SEQUENCE [LARGE SCALE GENOMIC DNA]</scope>
    <source>
        <strain evidence="8 9">XJ11</strain>
    </source>
</reference>
<dbReference type="EC" id="3.6.1.41" evidence="1"/>
<organism evidence="8 9">
    <name type="scientific">Planococcus maritimus</name>
    <dbReference type="NCBI Taxonomy" id="192421"/>
    <lineage>
        <taxon>Bacteria</taxon>
        <taxon>Bacillati</taxon>
        <taxon>Bacillota</taxon>
        <taxon>Bacilli</taxon>
        <taxon>Bacillales</taxon>
        <taxon>Caryophanaceae</taxon>
        <taxon>Planococcus</taxon>
    </lineage>
</organism>
<dbReference type="InterPro" id="IPR051094">
    <property type="entry name" value="Diverse_Catalytic_Enzymes"/>
</dbReference>
<dbReference type="PROSITE" id="PS51831">
    <property type="entry name" value="HD"/>
    <property type="match status" value="1"/>
</dbReference>
<evidence type="ECO:0000259" key="7">
    <source>
        <dbReference type="PROSITE" id="PS51831"/>
    </source>
</evidence>
<feature type="domain" description="HD" evidence="7">
    <location>
        <begin position="18"/>
        <end position="132"/>
    </location>
</feature>
<evidence type="ECO:0000256" key="1">
    <source>
        <dbReference type="ARBA" id="ARBA00012506"/>
    </source>
</evidence>
<protein>
    <recommendedName>
        <fullName evidence="1">bis(5'-nucleosyl)-tetraphosphatase (symmetrical)</fullName>
        <ecNumber evidence="1">3.6.1.41</ecNumber>
    </recommendedName>
</protein>
<evidence type="ECO:0000313" key="8">
    <source>
        <dbReference type="EMBL" id="QMT18757.1"/>
    </source>
</evidence>
<evidence type="ECO:0000256" key="4">
    <source>
        <dbReference type="ARBA" id="ARBA00022801"/>
    </source>
</evidence>
<evidence type="ECO:0000256" key="2">
    <source>
        <dbReference type="ARBA" id="ARBA00022723"/>
    </source>
</evidence>
<keyword evidence="5" id="KW-0408">Iron</keyword>
<dbReference type="AlphaFoldDB" id="A0A7D7MC33"/>
<dbReference type="Proteomes" id="UP000514716">
    <property type="component" value="Chromosome"/>
</dbReference>
<keyword evidence="4 8" id="KW-0378">Hydrolase</keyword>
<accession>A0A7D7MC33</accession>
<dbReference type="GO" id="GO:0000166">
    <property type="term" value="F:nucleotide binding"/>
    <property type="evidence" value="ECO:0007669"/>
    <property type="project" value="UniProtKB-KW"/>
</dbReference>
<dbReference type="EMBL" id="CP059540">
    <property type="protein sequence ID" value="QMT18757.1"/>
    <property type="molecule type" value="Genomic_DNA"/>
</dbReference>
<dbReference type="GO" id="GO:0008803">
    <property type="term" value="F:bis(5'-nucleosyl)-tetraphosphatase (symmetrical) activity"/>
    <property type="evidence" value="ECO:0007669"/>
    <property type="project" value="UniProtKB-EC"/>
</dbReference>
<keyword evidence="9" id="KW-1185">Reference proteome</keyword>
<dbReference type="Pfam" id="PF01966">
    <property type="entry name" value="HD"/>
    <property type="match status" value="1"/>
</dbReference>
<dbReference type="SUPFAM" id="SSF109604">
    <property type="entry name" value="HD-domain/PDEase-like"/>
    <property type="match status" value="1"/>
</dbReference>
<dbReference type="PANTHER" id="PTHR35795">
    <property type="entry name" value="SLR1885 PROTEIN"/>
    <property type="match status" value="1"/>
</dbReference>
<dbReference type="RefSeq" id="WP_182093252.1">
    <property type="nucleotide sequence ID" value="NZ_CP059540.1"/>
</dbReference>
<gene>
    <name evidence="8" type="primary">yqeK</name>
    <name evidence="8" type="ORF">H1Q58_07300</name>
</gene>
<dbReference type="NCBIfam" id="TIGR00277">
    <property type="entry name" value="HDIG"/>
    <property type="match status" value="1"/>
</dbReference>
<keyword evidence="3" id="KW-0547">Nucleotide-binding</keyword>
<dbReference type="CDD" id="cd00077">
    <property type="entry name" value="HDc"/>
    <property type="match status" value="1"/>
</dbReference>
<keyword evidence="2" id="KW-0479">Metal-binding</keyword>
<dbReference type="Gene3D" id="1.10.3210.10">
    <property type="entry name" value="Hypothetical protein af1432"/>
    <property type="match status" value="1"/>
</dbReference>
<dbReference type="InterPro" id="IPR006674">
    <property type="entry name" value="HD_domain"/>
</dbReference>
<evidence type="ECO:0000256" key="3">
    <source>
        <dbReference type="ARBA" id="ARBA00022741"/>
    </source>
</evidence>
<dbReference type="InterPro" id="IPR006675">
    <property type="entry name" value="HDIG_dom"/>
</dbReference>
<dbReference type="InterPro" id="IPR005249">
    <property type="entry name" value="YqeK"/>
</dbReference>
<sequence>MDPSLMLQKVKERLPEKRYNHVLGVMNTAVALAKVYGVSEEQARIAAILHDVAKYADRDWMRGIIEKENMDPLLLDYHHELWHAPVGAYLAAYEFGVADQEILDAIRYHTTGRAAMTDLEKIVYIADMIEPSRKFPGVERLRVMKNDGLDQLMEASIRQSIEFLTSKNQPVYPDSLKCLKHFEQQKGNVKYD</sequence>
<evidence type="ECO:0000256" key="6">
    <source>
        <dbReference type="ARBA" id="ARBA00049417"/>
    </source>
</evidence>
<dbReference type="KEGG" id="pdec:H1Q58_07300"/>
<dbReference type="PANTHER" id="PTHR35795:SF1">
    <property type="entry name" value="BIS(5'-NUCLEOSYL)-TETRAPHOSPHATASE, SYMMETRICAL"/>
    <property type="match status" value="1"/>
</dbReference>